<evidence type="ECO:0000313" key="2">
    <source>
        <dbReference type="Proteomes" id="UP000775872"/>
    </source>
</evidence>
<dbReference type="GO" id="GO:0005829">
    <property type="term" value="C:cytosol"/>
    <property type="evidence" value="ECO:0007669"/>
    <property type="project" value="TreeGrafter"/>
</dbReference>
<dbReference type="Pfam" id="PF03641">
    <property type="entry name" value="Lysine_decarbox"/>
    <property type="match status" value="1"/>
</dbReference>
<accession>A0A9N9W6Z3</accession>
<dbReference type="GO" id="GO:0009691">
    <property type="term" value="P:cytokinin biosynthetic process"/>
    <property type="evidence" value="ECO:0007669"/>
    <property type="project" value="InterPro"/>
</dbReference>
<sequence length="244" mass="26302">MPASSSQKDTQTAVICVLYSCGASAGSNPAYLKAARDLAQHFYENDIRLVYGGGTSGLMGQLAKELVSLSGPQAVHGIIPRALLRVEQGYQGDDNDLSPSLHDEAGKVERVIGSGGPSSSVEYGSVTVVPDMHTRKRLMAEEVRNGGPGSGFVGLPGGFGTIEEIMEMTTWNQLGIQRTGVVLLNINEYWDGLLLWVQAAVAEGFLSREDARILVQIQQPNQVFAALGQYRLSKDRLHLVWGDE</sequence>
<proteinExistence type="predicted"/>
<dbReference type="SUPFAM" id="SSF102405">
    <property type="entry name" value="MCP/YpsA-like"/>
    <property type="match status" value="1"/>
</dbReference>
<dbReference type="GO" id="GO:0016799">
    <property type="term" value="F:hydrolase activity, hydrolyzing N-glycosyl compounds"/>
    <property type="evidence" value="ECO:0007669"/>
    <property type="project" value="TreeGrafter"/>
</dbReference>
<protein>
    <recommendedName>
        <fullName evidence="3">LOG family protein</fullName>
    </recommendedName>
</protein>
<dbReference type="EMBL" id="CABFOC020000007">
    <property type="protein sequence ID" value="CAH0044602.1"/>
    <property type="molecule type" value="Genomic_DNA"/>
</dbReference>
<keyword evidence="2" id="KW-1185">Reference proteome</keyword>
<dbReference type="Proteomes" id="UP000775872">
    <property type="component" value="Unassembled WGS sequence"/>
</dbReference>
<dbReference type="Gene3D" id="3.40.50.450">
    <property type="match status" value="1"/>
</dbReference>
<organism evidence="1 2">
    <name type="scientific">Clonostachys solani</name>
    <dbReference type="NCBI Taxonomy" id="160281"/>
    <lineage>
        <taxon>Eukaryota</taxon>
        <taxon>Fungi</taxon>
        <taxon>Dikarya</taxon>
        <taxon>Ascomycota</taxon>
        <taxon>Pezizomycotina</taxon>
        <taxon>Sordariomycetes</taxon>
        <taxon>Hypocreomycetidae</taxon>
        <taxon>Hypocreales</taxon>
        <taxon>Bionectriaceae</taxon>
        <taxon>Clonostachys</taxon>
    </lineage>
</organism>
<reference evidence="1 2" key="2">
    <citation type="submission" date="2021-10" db="EMBL/GenBank/DDBJ databases">
        <authorList>
            <person name="Piombo E."/>
        </authorList>
    </citation>
    <scope>NUCLEOTIDE SEQUENCE [LARGE SCALE GENOMIC DNA]</scope>
</reference>
<dbReference type="InterPro" id="IPR005269">
    <property type="entry name" value="LOG"/>
</dbReference>
<dbReference type="OrthoDB" id="414463at2759"/>
<comment type="caution">
    <text evidence="1">The sequence shown here is derived from an EMBL/GenBank/DDBJ whole genome shotgun (WGS) entry which is preliminary data.</text>
</comment>
<gene>
    <name evidence="1" type="ORF">CSOL1703_00010339</name>
</gene>
<name>A0A9N9W6Z3_9HYPO</name>
<evidence type="ECO:0008006" key="3">
    <source>
        <dbReference type="Google" id="ProtNLM"/>
    </source>
</evidence>
<dbReference type="InterPro" id="IPR031100">
    <property type="entry name" value="LOG_fam"/>
</dbReference>
<evidence type="ECO:0000313" key="1">
    <source>
        <dbReference type="EMBL" id="CAH0044602.1"/>
    </source>
</evidence>
<reference evidence="2" key="1">
    <citation type="submission" date="2019-06" db="EMBL/GenBank/DDBJ databases">
        <authorList>
            <person name="Broberg M."/>
        </authorList>
    </citation>
    <scope>NUCLEOTIDE SEQUENCE [LARGE SCALE GENOMIC DNA]</scope>
</reference>
<dbReference type="PANTHER" id="PTHR31223:SF70">
    <property type="entry name" value="LOG FAMILY PROTEIN YJL055W"/>
    <property type="match status" value="1"/>
</dbReference>
<dbReference type="NCBIfam" id="TIGR00730">
    <property type="entry name" value="Rossman fold protein, TIGR00730 family"/>
    <property type="match status" value="1"/>
</dbReference>
<dbReference type="FunFam" id="3.40.50.450:FF:000018">
    <property type="entry name" value="Lysine decarboxylase-like protein"/>
    <property type="match status" value="1"/>
</dbReference>
<dbReference type="PANTHER" id="PTHR31223">
    <property type="entry name" value="LOG FAMILY PROTEIN YJL055W"/>
    <property type="match status" value="1"/>
</dbReference>
<dbReference type="AlphaFoldDB" id="A0A9N9W6Z3"/>